<reference evidence="2" key="1">
    <citation type="submission" date="2020-07" db="EMBL/GenBank/DDBJ databases">
        <title>Genomic analysis of a strain of Sedimentibacter Hydroxybenzoicus DSM7310.</title>
        <authorList>
            <person name="Ma S."/>
        </authorList>
    </citation>
    <scope>NUCLEOTIDE SEQUENCE</scope>
    <source>
        <strain evidence="2">DSM 7310</strain>
    </source>
</reference>
<dbReference type="InterPro" id="IPR001345">
    <property type="entry name" value="PG/BPGM_mutase_AS"/>
</dbReference>
<dbReference type="SUPFAM" id="SSF53254">
    <property type="entry name" value="Phosphoglycerate mutase-like"/>
    <property type="match status" value="1"/>
</dbReference>
<dbReference type="AlphaFoldDB" id="A0A974BGX3"/>
<dbReference type="RefSeq" id="WP_179236600.1">
    <property type="nucleotide sequence ID" value="NZ_JACBNQ010000001.1"/>
</dbReference>
<dbReference type="GO" id="GO:0043456">
    <property type="term" value="P:regulation of pentose-phosphate shunt"/>
    <property type="evidence" value="ECO:0007669"/>
    <property type="project" value="TreeGrafter"/>
</dbReference>
<dbReference type="CDD" id="cd07067">
    <property type="entry name" value="HP_PGM_like"/>
    <property type="match status" value="1"/>
</dbReference>
<name>A0A974BGX3_SEDHY</name>
<accession>A0A974BGX3</accession>
<dbReference type="Pfam" id="PF00300">
    <property type="entry name" value="His_Phos_1"/>
    <property type="match status" value="1"/>
</dbReference>
<comment type="caution">
    <text evidence="2">The sequence shown here is derived from an EMBL/GenBank/DDBJ whole genome shotgun (WGS) entry which is preliminary data.</text>
</comment>
<dbReference type="GO" id="GO:0004331">
    <property type="term" value="F:fructose-2,6-bisphosphate 2-phosphatase activity"/>
    <property type="evidence" value="ECO:0007669"/>
    <property type="project" value="TreeGrafter"/>
</dbReference>
<evidence type="ECO:0000313" key="3">
    <source>
        <dbReference type="Proteomes" id="UP000611629"/>
    </source>
</evidence>
<dbReference type="InterPro" id="IPR051695">
    <property type="entry name" value="Phosphoglycerate_Mutase"/>
</dbReference>
<evidence type="ECO:0000256" key="1">
    <source>
        <dbReference type="ARBA" id="ARBA00022801"/>
    </source>
</evidence>
<dbReference type="InterPro" id="IPR029033">
    <property type="entry name" value="His_PPase_superfam"/>
</dbReference>
<dbReference type="EMBL" id="JACBNQ010000001">
    <property type="protein sequence ID" value="NYB72930.1"/>
    <property type="molecule type" value="Genomic_DNA"/>
</dbReference>
<organism evidence="2 3">
    <name type="scientific">Sedimentibacter hydroxybenzoicus DSM 7310</name>
    <dbReference type="NCBI Taxonomy" id="1123245"/>
    <lineage>
        <taxon>Bacteria</taxon>
        <taxon>Bacillati</taxon>
        <taxon>Bacillota</taxon>
        <taxon>Tissierellia</taxon>
        <taxon>Sedimentibacter</taxon>
    </lineage>
</organism>
<dbReference type="GO" id="GO:0045820">
    <property type="term" value="P:negative regulation of glycolytic process"/>
    <property type="evidence" value="ECO:0007669"/>
    <property type="project" value="TreeGrafter"/>
</dbReference>
<dbReference type="PROSITE" id="PS00175">
    <property type="entry name" value="PG_MUTASE"/>
    <property type="match status" value="1"/>
</dbReference>
<dbReference type="Gene3D" id="3.40.50.1240">
    <property type="entry name" value="Phosphoglycerate mutase-like"/>
    <property type="match status" value="1"/>
</dbReference>
<proteinExistence type="predicted"/>
<dbReference type="GO" id="GO:0005829">
    <property type="term" value="C:cytosol"/>
    <property type="evidence" value="ECO:0007669"/>
    <property type="project" value="TreeGrafter"/>
</dbReference>
<protein>
    <submittedName>
        <fullName evidence="2">Histidine phosphatase family protein</fullName>
    </submittedName>
</protein>
<dbReference type="PANTHER" id="PTHR46517">
    <property type="entry name" value="FRUCTOSE-2,6-BISPHOSPHATASE TIGAR"/>
    <property type="match status" value="1"/>
</dbReference>
<keyword evidence="3" id="KW-1185">Reference proteome</keyword>
<gene>
    <name evidence="2" type="ORF">HZF24_02105</name>
</gene>
<dbReference type="PANTHER" id="PTHR46517:SF1">
    <property type="entry name" value="FRUCTOSE-2,6-BISPHOSPHATASE TIGAR"/>
    <property type="match status" value="1"/>
</dbReference>
<keyword evidence="1" id="KW-0378">Hydrolase</keyword>
<dbReference type="PIRSF" id="PIRSF000709">
    <property type="entry name" value="6PFK_2-Ptase"/>
    <property type="match status" value="1"/>
</dbReference>
<sequence length="50" mass="5904">MNIYLLRHGQTNINRDGIFHADTDKELNELGRKQAELLGKRIQKYHIDII</sequence>
<evidence type="ECO:0000313" key="2">
    <source>
        <dbReference type="EMBL" id="NYB72930.1"/>
    </source>
</evidence>
<dbReference type="Proteomes" id="UP000611629">
    <property type="component" value="Unassembled WGS sequence"/>
</dbReference>
<dbReference type="InterPro" id="IPR013078">
    <property type="entry name" value="His_Pase_superF_clade-1"/>
</dbReference>